<dbReference type="InterPro" id="IPR000064">
    <property type="entry name" value="NLP_P60_dom"/>
</dbReference>
<feature type="compositionally biased region" description="Low complexity" evidence="7">
    <location>
        <begin position="260"/>
        <end position="294"/>
    </location>
</feature>
<dbReference type="Pfam" id="PF24568">
    <property type="entry name" value="CC_PcsB"/>
    <property type="match status" value="1"/>
</dbReference>
<evidence type="ECO:0000256" key="2">
    <source>
        <dbReference type="ARBA" id="ARBA00022670"/>
    </source>
</evidence>
<dbReference type="PANTHER" id="PTHR47053:SF1">
    <property type="entry name" value="MUREIN DD-ENDOPEPTIDASE MEPH-RELATED"/>
    <property type="match status" value="1"/>
</dbReference>
<evidence type="ECO:0000256" key="3">
    <source>
        <dbReference type="ARBA" id="ARBA00022729"/>
    </source>
</evidence>
<accession>A0ABP3JKU3</accession>
<feature type="compositionally biased region" description="Basic and acidic residues" evidence="7">
    <location>
        <begin position="30"/>
        <end position="43"/>
    </location>
</feature>
<keyword evidence="5" id="KW-0788">Thiol protease</keyword>
<dbReference type="Gene3D" id="6.10.250.3150">
    <property type="match status" value="1"/>
</dbReference>
<keyword evidence="4" id="KW-0378">Hydrolase</keyword>
<dbReference type="InterPro" id="IPR057309">
    <property type="entry name" value="PcsB_CC"/>
</dbReference>
<dbReference type="SUPFAM" id="SSF54001">
    <property type="entry name" value="Cysteine proteinases"/>
    <property type="match status" value="1"/>
</dbReference>
<evidence type="ECO:0000256" key="6">
    <source>
        <dbReference type="SAM" id="Coils"/>
    </source>
</evidence>
<gene>
    <name evidence="9" type="primary">cwlO</name>
    <name evidence="9" type="ORF">GCM10008935_09480</name>
</gene>
<dbReference type="InterPro" id="IPR038765">
    <property type="entry name" value="Papain-like_cys_pep_sf"/>
</dbReference>
<feature type="coiled-coil region" evidence="6">
    <location>
        <begin position="174"/>
        <end position="250"/>
    </location>
</feature>
<dbReference type="InterPro" id="IPR051202">
    <property type="entry name" value="Peptidase_C40"/>
</dbReference>
<evidence type="ECO:0000313" key="10">
    <source>
        <dbReference type="Proteomes" id="UP001500740"/>
    </source>
</evidence>
<feature type="region of interest" description="Disordered" evidence="7">
    <location>
        <begin position="30"/>
        <end position="49"/>
    </location>
</feature>
<evidence type="ECO:0000256" key="7">
    <source>
        <dbReference type="SAM" id="MobiDB-lite"/>
    </source>
</evidence>
<dbReference type="PROSITE" id="PS51935">
    <property type="entry name" value="NLPC_P60"/>
    <property type="match status" value="1"/>
</dbReference>
<dbReference type="Proteomes" id="UP001500740">
    <property type="component" value="Unassembled WGS sequence"/>
</dbReference>
<keyword evidence="10" id="KW-1185">Reference proteome</keyword>
<evidence type="ECO:0000256" key="5">
    <source>
        <dbReference type="ARBA" id="ARBA00022807"/>
    </source>
</evidence>
<proteinExistence type="inferred from homology"/>
<reference evidence="10" key="1">
    <citation type="journal article" date="2019" name="Int. J. Syst. Evol. Microbiol.">
        <title>The Global Catalogue of Microorganisms (GCM) 10K type strain sequencing project: providing services to taxonomists for standard genome sequencing and annotation.</title>
        <authorList>
            <consortium name="The Broad Institute Genomics Platform"/>
            <consortium name="The Broad Institute Genome Sequencing Center for Infectious Disease"/>
            <person name="Wu L."/>
            <person name="Ma J."/>
        </authorList>
    </citation>
    <scope>NUCLEOTIDE SEQUENCE [LARGE SCALE GENOMIC DNA]</scope>
    <source>
        <strain evidence="10">JCM 14193</strain>
    </source>
</reference>
<protein>
    <submittedName>
        <fullName evidence="9">Peptidoglycan DL-endopeptidase CwlO</fullName>
    </submittedName>
</protein>
<feature type="domain" description="NlpC/P60" evidence="8">
    <location>
        <begin position="293"/>
        <end position="414"/>
    </location>
</feature>
<evidence type="ECO:0000259" key="8">
    <source>
        <dbReference type="PROSITE" id="PS51935"/>
    </source>
</evidence>
<feature type="region of interest" description="Disordered" evidence="7">
    <location>
        <begin position="255"/>
        <end position="294"/>
    </location>
</feature>
<name>A0ABP3JKU3_9BACI</name>
<dbReference type="Pfam" id="PF00877">
    <property type="entry name" value="NLPC_P60"/>
    <property type="match status" value="1"/>
</dbReference>
<evidence type="ECO:0000313" key="9">
    <source>
        <dbReference type="EMBL" id="GAA0456680.1"/>
    </source>
</evidence>
<dbReference type="SUPFAM" id="SSF46966">
    <property type="entry name" value="Spectrin repeat"/>
    <property type="match status" value="1"/>
</dbReference>
<evidence type="ECO:0000256" key="1">
    <source>
        <dbReference type="ARBA" id="ARBA00007074"/>
    </source>
</evidence>
<keyword evidence="2" id="KW-0645">Protease</keyword>
<keyword evidence="3" id="KW-0732">Signal</keyword>
<organism evidence="9 10">
    <name type="scientific">Alkalibacillus silvisoli</name>
    <dbReference type="NCBI Taxonomy" id="392823"/>
    <lineage>
        <taxon>Bacteria</taxon>
        <taxon>Bacillati</taxon>
        <taxon>Bacillota</taxon>
        <taxon>Bacilli</taxon>
        <taxon>Bacillales</taxon>
        <taxon>Bacillaceae</taxon>
        <taxon>Alkalibacillus</taxon>
    </lineage>
</organism>
<sequence>MNKLFYSTILTFIISALFVTTTYAETEELRDRESEISEERSELGEELSEAEEELAGVLTELEELNNEIERMDDAIEENETVLEETEYKIDRTNDEVEELEEEIDEIQERIDIRKDVLSERLATLQRNGGNVSYMDVILGASNFGDFVSRVTTVNRIMDSDKNLVDQQVSDKNEVESKQTTVVERLEELESMEEELIGMNQLLEEQRESSEDKQVQLQDKEQELVALQEDLEVQDRELASLQEEVRADIERAESERITLASNNNNNSSDENSDGSGEVNHSVQTSSSNVSVSGDGSMESVIEAGMTQSGTPYVFGGASPSGFDCSGFLTWAFNQGGINVQGRSTDDFVHVGQQVSPSDMQRGDLVFFDTYKTDGHIGIYLGNGQFLGSQSSTGVAVASMNSSYWDDAFNGHVRRVQ</sequence>
<dbReference type="PANTHER" id="PTHR47053">
    <property type="entry name" value="MUREIN DD-ENDOPEPTIDASE MEPH-RELATED"/>
    <property type="match status" value="1"/>
</dbReference>
<evidence type="ECO:0000256" key="4">
    <source>
        <dbReference type="ARBA" id="ARBA00022801"/>
    </source>
</evidence>
<comment type="similarity">
    <text evidence="1">Belongs to the peptidase C40 family.</text>
</comment>
<dbReference type="Gene3D" id="3.90.1720.10">
    <property type="entry name" value="endopeptidase domain like (from Nostoc punctiforme)"/>
    <property type="match status" value="1"/>
</dbReference>
<dbReference type="EMBL" id="BAAACZ010000009">
    <property type="protein sequence ID" value="GAA0456680.1"/>
    <property type="molecule type" value="Genomic_DNA"/>
</dbReference>
<comment type="caution">
    <text evidence="9">The sequence shown here is derived from an EMBL/GenBank/DDBJ whole genome shotgun (WGS) entry which is preliminary data.</text>
</comment>
<keyword evidence="6" id="KW-0175">Coiled coil</keyword>